<dbReference type="eggNOG" id="COG0457">
    <property type="taxonomic scope" value="Bacteria"/>
</dbReference>
<name>Q2LT36_SYNAS</name>
<dbReference type="eggNOG" id="COG0463">
    <property type="taxonomic scope" value="Bacteria"/>
</dbReference>
<evidence type="ECO:0000259" key="3">
    <source>
        <dbReference type="Pfam" id="PF00535"/>
    </source>
</evidence>
<dbReference type="PANTHER" id="PTHR43630:SF2">
    <property type="entry name" value="GLYCOSYLTRANSFERASE"/>
    <property type="match status" value="1"/>
</dbReference>
<dbReference type="AlphaFoldDB" id="Q2LT36"/>
<dbReference type="Proteomes" id="UP000001933">
    <property type="component" value="Chromosome"/>
</dbReference>
<feature type="domain" description="Glycosyltransferase 2-like" evidence="3">
    <location>
        <begin position="416"/>
        <end position="538"/>
    </location>
</feature>
<dbReference type="GO" id="GO:0016757">
    <property type="term" value="F:glycosyltransferase activity"/>
    <property type="evidence" value="ECO:0007669"/>
    <property type="project" value="UniProtKB-KW"/>
</dbReference>
<proteinExistence type="inferred from homology"/>
<dbReference type="Gene3D" id="1.25.40.10">
    <property type="entry name" value="Tetratricopeptide repeat domain"/>
    <property type="match status" value="4"/>
</dbReference>
<dbReference type="HOGENOM" id="CLU_290680_0_0_7"/>
<keyword evidence="5" id="KW-1185">Reference proteome</keyword>
<dbReference type="InParanoid" id="Q2LT36"/>
<keyword evidence="4" id="KW-0328">Glycosyltransferase</keyword>
<evidence type="ECO:0000256" key="2">
    <source>
        <dbReference type="PROSITE-ProRule" id="PRU00339"/>
    </source>
</evidence>
<dbReference type="InterPro" id="IPR001173">
    <property type="entry name" value="Glyco_trans_2-like"/>
</dbReference>
<accession>Q2LT36</accession>
<dbReference type="InterPro" id="IPR029044">
    <property type="entry name" value="Nucleotide-diphossugar_trans"/>
</dbReference>
<keyword evidence="2" id="KW-0802">TPR repeat</keyword>
<dbReference type="SUPFAM" id="SSF48452">
    <property type="entry name" value="TPR-like"/>
    <property type="match status" value="2"/>
</dbReference>
<dbReference type="PROSITE" id="PS50005">
    <property type="entry name" value="TPR"/>
    <property type="match status" value="2"/>
</dbReference>
<dbReference type="EMBL" id="CP000252">
    <property type="protein sequence ID" value="ABC77246.1"/>
    <property type="molecule type" value="Genomic_DNA"/>
</dbReference>
<sequence>MPEKIMGISICMIVKNEEKNIERCLKSIRGVADEIIIVDTGSTDRTVLLANKYTDKIFHHPWENDFSKARNQSLKYAGGDWIFYIDADEELVRQDTQVLLEGVRNEEIDAIQVQIISEFQKKHSESINSQTRIFRNNGSIGFEGRVHNRVIGFKNAKIYPVRIKHKGYDLSPDQLKAKFDRTVPLLKKDIQDSPSNPLPYHYLSCSYLSMEMYQDALDASLTAVRLADKDRNPDLIFLWSRFNAARSYYELNELKKAEKLALRTLELYHGHIDSHFILIRIYYDQSQWSSLIYHGGKYQNLITLYKEHPENFSTVVVNTMNEIWNIHILLGIAYYELGSREQARCCFKKAADTAPKPYMAWKAAGIYCHEKKYFQDALFFLEKARRHNPHDQTTKSLLNKINKTDEKERALPTICCCMIVKNEEIFLEKCLNSVKDFVDEIVIVDTGSTDNTVEIANKFTDKIFFHPWENSFSKARNQALSYVSCDWVFSIDADEELLDGCGSLLRQTVREAGGADAFFVNIISTYDKGRKKARHNLERLYKNNGIIHYEGIVHNRLVGASNPKPSKIELMHYGYDLEEKKANEKFLRTTNLLKKDIAENPDDPRPHHYLGTSYLSRGMHEEALKESILAIKLADQQNNQHPLYLWTHHNAAISSYLFGNLESAEFYSRKSIKKYPDHLDSHYTLTLVYGEKNQWDKVERHGNKFLKLADYFENNPDKTDVVIHTTLKNIPDMHLLLGHAAHRNQNFTKMDKHYQAALKISDFKWQVLWNIATFHIDHTGDIQRAEHYLKMAVAEAPNESSIWYAFAKLNHKTGNYTEEKNCLEKLYRLGRKDVVALNRLAELSLTAGDFSLALSASSVALEADSENYQAFCYLGIACKEESLFEKAVEAFMKSIEINDRFALSWFHLAETCLSMNRFDEARTFFNQVLSLSSSLSVETLICQCEIELRCNRIDSFLAVCSRLLNILKLDIQREIGCFEDIAIILTDIAYSVRENRKAVNRLTEMISLLSIDSQKLIENLLLIESEPDTEKIEFVSKMFQINPEQRPATRSS</sequence>
<protein>
    <submittedName>
        <fullName evidence="4">Glycosyltransferase</fullName>
        <ecNumber evidence="4">2.4.1.-</ecNumber>
    </submittedName>
</protein>
<reference evidence="4 5" key="1">
    <citation type="journal article" date="2007" name="Proc. Natl. Acad. Sci. U.S.A.">
        <title>The genome of Syntrophus aciditrophicus: life at the thermodynamic limit of microbial growth.</title>
        <authorList>
            <person name="McInerney M.J."/>
            <person name="Rohlin L."/>
            <person name="Mouttaki H."/>
            <person name="Kim U."/>
            <person name="Krupp R.S."/>
            <person name="Rios-Hernandez L."/>
            <person name="Sieber J."/>
            <person name="Struchtemeyer C.G."/>
            <person name="Bhattacharyya A."/>
            <person name="Campbell J.W."/>
            <person name="Gunsalus R.P."/>
        </authorList>
    </citation>
    <scope>NUCLEOTIDE SEQUENCE [LARGE SCALE GENOMIC DNA]</scope>
    <source>
        <strain evidence="4 5">SB</strain>
    </source>
</reference>
<dbReference type="SMART" id="SM00028">
    <property type="entry name" value="TPR"/>
    <property type="match status" value="11"/>
</dbReference>
<feature type="domain" description="Glycosyltransferase 2-like" evidence="3">
    <location>
        <begin position="9"/>
        <end position="131"/>
    </location>
</feature>
<dbReference type="Pfam" id="PF00535">
    <property type="entry name" value="Glycos_transf_2"/>
    <property type="match status" value="2"/>
</dbReference>
<comment type="similarity">
    <text evidence="1">Belongs to the glycosyltransferase 2 family. WaaE/KdtX subfamily.</text>
</comment>
<dbReference type="CAZy" id="GT2">
    <property type="family name" value="Glycosyltransferase Family 2"/>
</dbReference>
<keyword evidence="4" id="KW-0808">Transferase</keyword>
<dbReference type="SUPFAM" id="SSF53448">
    <property type="entry name" value="Nucleotide-diphospho-sugar transferases"/>
    <property type="match status" value="2"/>
</dbReference>
<dbReference type="EC" id="2.4.1.-" evidence="4"/>
<evidence type="ECO:0000313" key="5">
    <source>
        <dbReference type="Proteomes" id="UP000001933"/>
    </source>
</evidence>
<dbReference type="CDD" id="cd02511">
    <property type="entry name" value="Beta4Glucosyltransferase"/>
    <property type="match status" value="2"/>
</dbReference>
<evidence type="ECO:0000313" key="4">
    <source>
        <dbReference type="EMBL" id="ABC77246.1"/>
    </source>
</evidence>
<dbReference type="InterPro" id="IPR011990">
    <property type="entry name" value="TPR-like_helical_dom_sf"/>
</dbReference>
<feature type="repeat" description="TPR" evidence="2">
    <location>
        <begin position="902"/>
        <end position="935"/>
    </location>
</feature>
<organism evidence="4 5">
    <name type="scientific">Syntrophus aciditrophicus (strain SB)</name>
    <dbReference type="NCBI Taxonomy" id="56780"/>
    <lineage>
        <taxon>Bacteria</taxon>
        <taxon>Pseudomonadati</taxon>
        <taxon>Thermodesulfobacteriota</taxon>
        <taxon>Syntrophia</taxon>
        <taxon>Syntrophales</taxon>
        <taxon>Syntrophaceae</taxon>
        <taxon>Syntrophus</taxon>
    </lineage>
</organism>
<dbReference type="InterPro" id="IPR019734">
    <property type="entry name" value="TPR_rpt"/>
</dbReference>
<dbReference type="PANTHER" id="PTHR43630">
    <property type="entry name" value="POLY-BETA-1,6-N-ACETYL-D-GLUCOSAMINE SYNTHASE"/>
    <property type="match status" value="1"/>
</dbReference>
<gene>
    <name evidence="4" type="ORF">SYN_02803</name>
</gene>
<feature type="repeat" description="TPR" evidence="2">
    <location>
        <begin position="324"/>
        <end position="357"/>
    </location>
</feature>
<evidence type="ECO:0000256" key="1">
    <source>
        <dbReference type="ARBA" id="ARBA00038494"/>
    </source>
</evidence>
<dbReference type="KEGG" id="sat:SYN_02803"/>
<dbReference type="STRING" id="56780.SYN_02803"/>
<dbReference type="Pfam" id="PF13181">
    <property type="entry name" value="TPR_8"/>
    <property type="match status" value="1"/>
</dbReference>
<dbReference type="Gene3D" id="3.90.550.10">
    <property type="entry name" value="Spore Coat Polysaccharide Biosynthesis Protein SpsA, Chain A"/>
    <property type="match status" value="2"/>
</dbReference>